<evidence type="ECO:0000256" key="11">
    <source>
        <dbReference type="PROSITE-ProRule" id="PRU01360"/>
    </source>
</evidence>
<name>A0ABU3STS7_9ALTE</name>
<comment type="caution">
    <text evidence="12">The sequence shown here is derived from an EMBL/GenBank/DDBJ whole genome shotgun (WGS) entry which is preliminary data.</text>
</comment>
<keyword evidence="2 11" id="KW-0813">Transport</keyword>
<comment type="similarity">
    <text evidence="11">Belongs to the TonB-dependent receptor family.</text>
</comment>
<keyword evidence="9 11" id="KW-0472">Membrane</keyword>
<evidence type="ECO:0000256" key="1">
    <source>
        <dbReference type="ARBA" id="ARBA00004571"/>
    </source>
</evidence>
<reference evidence="12 13" key="1">
    <citation type="submission" date="2023-10" db="EMBL/GenBank/DDBJ databases">
        <title>Glaciecola aquimarina strain GGW-M5 nov., isolated from a coastal seawater.</title>
        <authorList>
            <person name="Bayburt H."/>
            <person name="Kim J.M."/>
            <person name="Choi B.J."/>
            <person name="Jeon C.O."/>
        </authorList>
    </citation>
    <scope>NUCLEOTIDE SEQUENCE [LARGE SCALE GENOMIC DNA]</scope>
    <source>
        <strain evidence="12 13">KCTC 32108</strain>
    </source>
</reference>
<proteinExistence type="inferred from homology"/>
<evidence type="ECO:0000256" key="5">
    <source>
        <dbReference type="ARBA" id="ARBA00022692"/>
    </source>
</evidence>
<keyword evidence="12" id="KW-0675">Receptor</keyword>
<keyword evidence="13" id="KW-1185">Reference proteome</keyword>
<organism evidence="12 13">
    <name type="scientific">Paraglaciecola aquimarina</name>
    <dbReference type="NCBI Taxonomy" id="1235557"/>
    <lineage>
        <taxon>Bacteria</taxon>
        <taxon>Pseudomonadati</taxon>
        <taxon>Pseudomonadota</taxon>
        <taxon>Gammaproteobacteria</taxon>
        <taxon>Alteromonadales</taxon>
        <taxon>Alteromonadaceae</taxon>
        <taxon>Paraglaciecola</taxon>
    </lineage>
</organism>
<dbReference type="PROSITE" id="PS52016">
    <property type="entry name" value="TONB_DEPENDENT_REC_3"/>
    <property type="match status" value="1"/>
</dbReference>
<keyword evidence="8" id="KW-0798">TonB box</keyword>
<dbReference type="Proteomes" id="UP001247805">
    <property type="component" value="Unassembled WGS sequence"/>
</dbReference>
<evidence type="ECO:0000256" key="7">
    <source>
        <dbReference type="ARBA" id="ARBA00023065"/>
    </source>
</evidence>
<keyword evidence="3 11" id="KW-1134">Transmembrane beta strand</keyword>
<sequence>MVSLPFVGSFGINWQLNDTFNSNLRVRHFGKRTLDSFNDAQSSSFTVVNANAQYQLNDWIFNLSVLNLLDSDDHDIDYLYSSRLLGETSEGVEDTHYHPIEPRTVRVGVSYQF</sequence>
<evidence type="ECO:0000256" key="4">
    <source>
        <dbReference type="ARBA" id="ARBA00022496"/>
    </source>
</evidence>
<keyword evidence="6" id="KW-0408">Iron</keyword>
<dbReference type="InterPro" id="IPR036942">
    <property type="entry name" value="Beta-barrel_TonB_sf"/>
</dbReference>
<dbReference type="PANTHER" id="PTHR32552">
    <property type="entry name" value="FERRICHROME IRON RECEPTOR-RELATED"/>
    <property type="match status" value="1"/>
</dbReference>
<comment type="subcellular location">
    <subcellularLocation>
        <location evidence="1 11">Cell outer membrane</location>
        <topology evidence="1 11">Multi-pass membrane protein</topology>
    </subcellularLocation>
</comment>
<evidence type="ECO:0000256" key="3">
    <source>
        <dbReference type="ARBA" id="ARBA00022452"/>
    </source>
</evidence>
<gene>
    <name evidence="12" type="ORF">RS130_05250</name>
</gene>
<evidence type="ECO:0000256" key="8">
    <source>
        <dbReference type="ARBA" id="ARBA00023077"/>
    </source>
</evidence>
<evidence type="ECO:0000256" key="2">
    <source>
        <dbReference type="ARBA" id="ARBA00022448"/>
    </source>
</evidence>
<evidence type="ECO:0000313" key="13">
    <source>
        <dbReference type="Proteomes" id="UP001247805"/>
    </source>
</evidence>
<dbReference type="InterPro" id="IPR039426">
    <property type="entry name" value="TonB-dep_rcpt-like"/>
</dbReference>
<protein>
    <submittedName>
        <fullName evidence="12">TonB-dependent receptor</fullName>
    </submittedName>
</protein>
<dbReference type="EMBL" id="JAWDIO010000002">
    <property type="protein sequence ID" value="MDU0353415.1"/>
    <property type="molecule type" value="Genomic_DNA"/>
</dbReference>
<dbReference type="Gene3D" id="2.40.170.20">
    <property type="entry name" value="TonB-dependent receptor, beta-barrel domain"/>
    <property type="match status" value="1"/>
</dbReference>
<accession>A0ABU3STS7</accession>
<keyword evidence="4" id="KW-0410">Iron transport</keyword>
<evidence type="ECO:0000256" key="9">
    <source>
        <dbReference type="ARBA" id="ARBA00023136"/>
    </source>
</evidence>
<keyword evidence="5 11" id="KW-0812">Transmembrane</keyword>
<evidence type="ECO:0000256" key="10">
    <source>
        <dbReference type="ARBA" id="ARBA00023237"/>
    </source>
</evidence>
<dbReference type="PANTHER" id="PTHR32552:SF81">
    <property type="entry name" value="TONB-DEPENDENT OUTER MEMBRANE RECEPTOR"/>
    <property type="match status" value="1"/>
</dbReference>
<evidence type="ECO:0000313" key="12">
    <source>
        <dbReference type="EMBL" id="MDU0353415.1"/>
    </source>
</evidence>
<evidence type="ECO:0000256" key="6">
    <source>
        <dbReference type="ARBA" id="ARBA00023004"/>
    </source>
</evidence>
<keyword evidence="10 11" id="KW-0998">Cell outer membrane</keyword>
<keyword evidence="7" id="KW-0406">Ion transport</keyword>
<dbReference type="SUPFAM" id="SSF56935">
    <property type="entry name" value="Porins"/>
    <property type="match status" value="1"/>
</dbReference>